<name>A0AB39XUS4_9BRAD</name>
<reference evidence="2" key="1">
    <citation type="submission" date="2024-08" db="EMBL/GenBank/DDBJ databases">
        <authorList>
            <person name="Chaddad Z."/>
            <person name="Lamrabet M."/>
            <person name="Bouhnik O."/>
            <person name="Alami S."/>
            <person name="Wipf D."/>
            <person name="Courty P.E."/>
            <person name="Missbah El Idrissi M."/>
        </authorList>
    </citation>
    <scope>NUCLEOTIDE SEQUENCE</scope>
    <source>
        <strain evidence="2">LLZ17</strain>
    </source>
</reference>
<sequence length="114" mass="12368">MIVLRNITQSPAWKRSTHQSSASLMSLGHSSQAFRNKCRHIGLKQAASHSASRSQKGKITVTNRDPFAEGESAARDNIPAEANPYQDGSDEHALWAAGHEKIASAREARESEGS</sequence>
<feature type="region of interest" description="Disordered" evidence="1">
    <location>
        <begin position="44"/>
        <end position="92"/>
    </location>
</feature>
<accession>A0AB39XUS4</accession>
<gene>
    <name evidence="2" type="ORF">AB8Z38_02150</name>
</gene>
<dbReference type="AlphaFoldDB" id="A0AB39XUS4"/>
<evidence type="ECO:0000313" key="2">
    <source>
        <dbReference type="EMBL" id="XDV61473.1"/>
    </source>
</evidence>
<organism evidence="2">
    <name type="scientific">Bradyrhizobium sp. LLZ17</name>
    <dbReference type="NCBI Taxonomy" id="3239388"/>
    <lineage>
        <taxon>Bacteria</taxon>
        <taxon>Pseudomonadati</taxon>
        <taxon>Pseudomonadota</taxon>
        <taxon>Alphaproteobacteria</taxon>
        <taxon>Hyphomicrobiales</taxon>
        <taxon>Nitrobacteraceae</taxon>
        <taxon>Bradyrhizobium</taxon>
    </lineage>
</organism>
<protein>
    <submittedName>
        <fullName evidence="2">Uncharacterized protein</fullName>
    </submittedName>
</protein>
<dbReference type="RefSeq" id="WP_369726811.1">
    <property type="nucleotide sequence ID" value="NZ_CP165734.1"/>
</dbReference>
<dbReference type="EMBL" id="CP165734">
    <property type="protein sequence ID" value="XDV61473.1"/>
    <property type="molecule type" value="Genomic_DNA"/>
</dbReference>
<proteinExistence type="predicted"/>
<evidence type="ECO:0000256" key="1">
    <source>
        <dbReference type="SAM" id="MobiDB-lite"/>
    </source>
</evidence>